<dbReference type="Proteomes" id="UP000532273">
    <property type="component" value="Unassembled WGS sequence"/>
</dbReference>
<feature type="signal peptide" evidence="1">
    <location>
        <begin position="1"/>
        <end position="24"/>
    </location>
</feature>
<reference evidence="3 4" key="3">
    <citation type="submission" date="2020-08" db="EMBL/GenBank/DDBJ databases">
        <title>Genomic Encyclopedia of Type Strains, Phase IV (KMG-IV): sequencing the most valuable type-strain genomes for metagenomic binning, comparative biology and taxonomic classification.</title>
        <authorList>
            <person name="Goeker M."/>
        </authorList>
    </citation>
    <scope>NUCLEOTIDE SEQUENCE [LARGE SCALE GENOMIC DNA]</scope>
    <source>
        <strain evidence="3 4">DSM 100774</strain>
    </source>
</reference>
<feature type="chain" id="PRO_5030708271" evidence="1">
    <location>
        <begin position="25"/>
        <end position="439"/>
    </location>
</feature>
<dbReference type="EMBL" id="BMHZ01000002">
    <property type="protein sequence ID" value="GGH00667.1"/>
    <property type="molecule type" value="Genomic_DNA"/>
</dbReference>
<dbReference type="Proteomes" id="UP000642938">
    <property type="component" value="Unassembled WGS sequence"/>
</dbReference>
<evidence type="ECO:0000313" key="3">
    <source>
        <dbReference type="EMBL" id="MBB4106277.1"/>
    </source>
</evidence>
<reference evidence="5" key="2">
    <citation type="journal article" date="2019" name="Int. J. Syst. Evol. Microbiol.">
        <title>The Global Catalogue of Microorganisms (GCM) 10K type strain sequencing project: providing services to taxonomists for standard genome sequencing and annotation.</title>
        <authorList>
            <consortium name="The Broad Institute Genomics Platform"/>
            <consortium name="The Broad Institute Genome Sequencing Center for Infectious Disease"/>
            <person name="Wu L."/>
            <person name="Ma J."/>
        </authorList>
    </citation>
    <scope>NUCLEOTIDE SEQUENCE [LARGE SCALE GENOMIC DNA]</scope>
    <source>
        <strain evidence="5">CGMCC 1.15287</strain>
    </source>
</reference>
<keyword evidence="1" id="KW-0732">Signal</keyword>
<protein>
    <submittedName>
        <fullName evidence="3">Uncharacterized protein</fullName>
    </submittedName>
</protein>
<keyword evidence="5" id="KW-1185">Reference proteome</keyword>
<evidence type="ECO:0000313" key="5">
    <source>
        <dbReference type="Proteomes" id="UP000642938"/>
    </source>
</evidence>
<evidence type="ECO:0000313" key="2">
    <source>
        <dbReference type="EMBL" id="GGH00667.1"/>
    </source>
</evidence>
<sequence>MSYYNLSKIFLSFLLCLPGFNLYAQTFSTNANQAGVAVAPTDHFSYLGKDVSFYSLGWYYESVDWPPYAYLSSYSGIKFFTGGLPRTYIDLNGNMGVNTLSPREKIDVWGGNISVTGADHNGTAVIGSSEGVAFFSNNSYTNGLAVAPNGNVGIGTRTPEELFEIKANQPVITFHQPGISSFKMGTSNGVFKLQAMDNGFGGHTGNFSNAGNPYVFSFLQNGNVGIGTAEASEKLVVNGNFKLILDQGTFPAKNVVNIVALGYSGITGAKNWALRSVFQYGHGVANNADGGDLDVIKSLNGSTILATKTDGSPLGYVGIGITTPTERLTVNGKIKANEIRVDGTNAPDYVFEEDYKVATLAELERYIKANKHLPEMPSAKEFERDGIAVGEMNKLLLKKIEELTLHLIEQNKQFIEQNKKIDNQNLKIKELEKKIEEKP</sequence>
<organism evidence="3 4">
    <name type="scientific">Pedobacter zeae</name>
    <dbReference type="NCBI Taxonomy" id="1737356"/>
    <lineage>
        <taxon>Bacteria</taxon>
        <taxon>Pseudomonadati</taxon>
        <taxon>Bacteroidota</taxon>
        <taxon>Sphingobacteriia</taxon>
        <taxon>Sphingobacteriales</taxon>
        <taxon>Sphingobacteriaceae</taxon>
        <taxon>Pedobacter</taxon>
    </lineage>
</organism>
<name>A0A7W6K938_9SPHI</name>
<accession>A0A7W6K938</accession>
<reference evidence="2" key="4">
    <citation type="submission" date="2024-05" db="EMBL/GenBank/DDBJ databases">
        <authorList>
            <person name="Sun Q."/>
            <person name="Zhou Y."/>
        </authorList>
    </citation>
    <scope>NUCLEOTIDE SEQUENCE</scope>
    <source>
        <strain evidence="2">CGMCC 1.15287</strain>
    </source>
</reference>
<dbReference type="AlphaFoldDB" id="A0A7W6K938"/>
<comment type="caution">
    <text evidence="3">The sequence shown here is derived from an EMBL/GenBank/DDBJ whole genome shotgun (WGS) entry which is preliminary data.</text>
</comment>
<evidence type="ECO:0000256" key="1">
    <source>
        <dbReference type="SAM" id="SignalP"/>
    </source>
</evidence>
<proteinExistence type="predicted"/>
<evidence type="ECO:0000313" key="4">
    <source>
        <dbReference type="Proteomes" id="UP000532273"/>
    </source>
</evidence>
<dbReference type="EMBL" id="JACIEF010000001">
    <property type="protein sequence ID" value="MBB4106277.1"/>
    <property type="molecule type" value="Genomic_DNA"/>
</dbReference>
<dbReference type="RefSeq" id="WP_183759560.1">
    <property type="nucleotide sequence ID" value="NZ_BMHZ01000002.1"/>
</dbReference>
<gene>
    <name evidence="2" type="ORF">GCM10007422_14060</name>
    <name evidence="3" type="ORF">GGQ60_000237</name>
</gene>
<reference evidence="2" key="1">
    <citation type="journal article" date="2014" name="Int. J. Syst. Evol. Microbiol.">
        <title>Complete genome of a new Firmicutes species belonging to the dominant human colonic microbiota ('Ruminococcus bicirculans') reveals two chromosomes and a selective capacity to utilize plant glucans.</title>
        <authorList>
            <consortium name="NISC Comparative Sequencing Program"/>
            <person name="Wegmann U."/>
            <person name="Louis P."/>
            <person name="Goesmann A."/>
            <person name="Henrissat B."/>
            <person name="Duncan S.H."/>
            <person name="Flint H.J."/>
        </authorList>
    </citation>
    <scope>NUCLEOTIDE SEQUENCE</scope>
    <source>
        <strain evidence="2">CGMCC 1.15287</strain>
    </source>
</reference>